<dbReference type="EMBL" id="AZAJ01000001">
    <property type="protein sequence ID" value="ETA68266.1"/>
    <property type="molecule type" value="Genomic_DNA"/>
</dbReference>
<gene>
    <name evidence="1" type="ORF">MettiDRAFT_1722</name>
</gene>
<evidence type="ECO:0000313" key="1">
    <source>
        <dbReference type="EMBL" id="ETA68266.1"/>
    </source>
</evidence>
<keyword evidence="2" id="KW-1185">Reference proteome</keyword>
<protein>
    <submittedName>
        <fullName evidence="1">Uncharacterized protein</fullName>
    </submittedName>
</protein>
<accession>W9DXX1</accession>
<sequence length="147" mass="17092">MPPLIKMTMDFPSGQQTYMLSEEKAFEILRIVLMNEQCKTAIVQNPNEPLDIPDAEELTDYIKSLPSYTFTVEDVTTHYVANSDEIDKDEMTRWTNAVRSKLSRIRDKIADEESGNWDVKKNGLVRTYTFVKDNTDKNTESEMDKWI</sequence>
<organism evidence="1 2">
    <name type="scientific">Methanolobus tindarius DSM 2278</name>
    <dbReference type="NCBI Taxonomy" id="1090322"/>
    <lineage>
        <taxon>Archaea</taxon>
        <taxon>Methanobacteriati</taxon>
        <taxon>Methanobacteriota</taxon>
        <taxon>Stenosarchaea group</taxon>
        <taxon>Methanomicrobia</taxon>
        <taxon>Methanosarcinales</taxon>
        <taxon>Methanosarcinaceae</taxon>
        <taxon>Methanolobus</taxon>
    </lineage>
</organism>
<name>W9DXX1_METTI</name>
<evidence type="ECO:0000313" key="2">
    <source>
        <dbReference type="Proteomes" id="UP000019483"/>
    </source>
</evidence>
<dbReference type="RefSeq" id="WP_023845401.1">
    <property type="nucleotide sequence ID" value="NZ_AZAJ01000001.1"/>
</dbReference>
<dbReference type="Proteomes" id="UP000019483">
    <property type="component" value="Unassembled WGS sequence"/>
</dbReference>
<proteinExistence type="predicted"/>
<reference evidence="1 2" key="1">
    <citation type="submission" date="2013-08" db="EMBL/GenBank/DDBJ databases">
        <authorList>
            <consortium name="DOE Joint Genome Institute"/>
            <person name="Eisen J."/>
            <person name="Huntemann M."/>
            <person name="Han J."/>
            <person name="Chen A."/>
            <person name="Kyrpides N."/>
            <person name="Mavromatis K."/>
            <person name="Markowitz V."/>
            <person name="Palaniappan K."/>
            <person name="Ivanova N."/>
            <person name="Schaumberg A."/>
            <person name="Pati A."/>
            <person name="Liolios K."/>
            <person name="Nordberg H.P."/>
            <person name="Cantor M.N."/>
            <person name="Hua S.X."/>
            <person name="Woyke T."/>
        </authorList>
    </citation>
    <scope>NUCLEOTIDE SEQUENCE [LARGE SCALE GENOMIC DNA]</scope>
    <source>
        <strain evidence="1 2">DSM 2278</strain>
    </source>
</reference>
<dbReference type="AlphaFoldDB" id="W9DXX1"/>
<comment type="caution">
    <text evidence="1">The sequence shown here is derived from an EMBL/GenBank/DDBJ whole genome shotgun (WGS) entry which is preliminary data.</text>
</comment>